<accession>A0ABZ2ZXA9</accession>
<dbReference type="InterPro" id="IPR005311">
    <property type="entry name" value="PBP_dimer"/>
</dbReference>
<keyword evidence="7" id="KW-1133">Transmembrane helix</keyword>
<proteinExistence type="predicted"/>
<dbReference type="RefSeq" id="WP_342024391.1">
    <property type="nucleotide sequence ID" value="NZ_CP151657.1"/>
</dbReference>
<evidence type="ECO:0000256" key="3">
    <source>
        <dbReference type="ARBA" id="ARBA00022475"/>
    </source>
</evidence>
<evidence type="ECO:0000256" key="5">
    <source>
        <dbReference type="ARBA" id="ARBA00022960"/>
    </source>
</evidence>
<name>A0ABZ2ZXA9_9MICC</name>
<dbReference type="SUPFAM" id="SSF56519">
    <property type="entry name" value="Penicillin binding protein dimerisation domain"/>
    <property type="match status" value="1"/>
</dbReference>
<dbReference type="InterPro" id="IPR050515">
    <property type="entry name" value="Beta-lactam/transpept"/>
</dbReference>
<keyword evidence="4" id="KW-0812">Transmembrane</keyword>
<feature type="region of interest" description="Disordered" evidence="9">
    <location>
        <begin position="485"/>
        <end position="508"/>
    </location>
</feature>
<keyword evidence="3" id="KW-1003">Cell membrane</keyword>
<evidence type="ECO:0000256" key="7">
    <source>
        <dbReference type="ARBA" id="ARBA00022989"/>
    </source>
</evidence>
<gene>
    <name evidence="12" type="ORF">AAE021_04215</name>
</gene>
<comment type="subcellular location">
    <subcellularLocation>
        <location evidence="2">Cell membrane</location>
    </subcellularLocation>
    <subcellularLocation>
        <location evidence="1">Membrane</location>
        <topology evidence="1">Single-pass membrane protein</topology>
    </subcellularLocation>
</comment>
<dbReference type="PANTHER" id="PTHR30627">
    <property type="entry name" value="PEPTIDOGLYCAN D,D-TRANSPEPTIDASE"/>
    <property type="match status" value="1"/>
</dbReference>
<dbReference type="SUPFAM" id="SSF56601">
    <property type="entry name" value="beta-lactamase/transpeptidase-like"/>
    <property type="match status" value="1"/>
</dbReference>
<dbReference type="Pfam" id="PF03717">
    <property type="entry name" value="PBP_dimer"/>
    <property type="match status" value="1"/>
</dbReference>
<dbReference type="EMBL" id="CP151657">
    <property type="protein sequence ID" value="WZP16789.1"/>
    <property type="molecule type" value="Genomic_DNA"/>
</dbReference>
<keyword evidence="13" id="KW-1185">Reference proteome</keyword>
<keyword evidence="5" id="KW-0133">Cell shape</keyword>
<dbReference type="Gene3D" id="3.40.710.10">
    <property type="entry name" value="DD-peptidase/beta-lactamase superfamily"/>
    <property type="match status" value="2"/>
</dbReference>
<feature type="domain" description="Penicillin-binding protein dimerisation" evidence="11">
    <location>
        <begin position="147"/>
        <end position="305"/>
    </location>
</feature>
<keyword evidence="6" id="KW-0573">Peptidoglycan synthesis</keyword>
<keyword evidence="10" id="KW-0732">Signal</keyword>
<evidence type="ECO:0000256" key="4">
    <source>
        <dbReference type="ARBA" id="ARBA00022692"/>
    </source>
</evidence>
<evidence type="ECO:0000313" key="12">
    <source>
        <dbReference type="EMBL" id="WZP16789.1"/>
    </source>
</evidence>
<keyword evidence="7" id="KW-0472">Membrane</keyword>
<dbReference type="InterPro" id="IPR036138">
    <property type="entry name" value="PBP_dimer_sf"/>
</dbReference>
<evidence type="ECO:0000256" key="6">
    <source>
        <dbReference type="ARBA" id="ARBA00022984"/>
    </source>
</evidence>
<evidence type="ECO:0000313" key="13">
    <source>
        <dbReference type="Proteomes" id="UP001448858"/>
    </source>
</evidence>
<evidence type="ECO:0000256" key="8">
    <source>
        <dbReference type="ARBA" id="ARBA00023316"/>
    </source>
</evidence>
<protein>
    <recommendedName>
        <fullName evidence="11">Penicillin-binding protein dimerisation domain-containing protein</fullName>
    </recommendedName>
</protein>
<evidence type="ECO:0000256" key="1">
    <source>
        <dbReference type="ARBA" id="ARBA00004167"/>
    </source>
</evidence>
<dbReference type="Gene3D" id="3.90.1310.10">
    <property type="entry name" value="Penicillin-binding protein 2a (Domain 2)"/>
    <property type="match status" value="1"/>
</dbReference>
<evidence type="ECO:0000256" key="2">
    <source>
        <dbReference type="ARBA" id="ARBA00004236"/>
    </source>
</evidence>
<organism evidence="12 13">
    <name type="scientific">Arthrobacter citreus</name>
    <dbReference type="NCBI Taxonomy" id="1670"/>
    <lineage>
        <taxon>Bacteria</taxon>
        <taxon>Bacillati</taxon>
        <taxon>Actinomycetota</taxon>
        <taxon>Actinomycetes</taxon>
        <taxon>Micrococcales</taxon>
        <taxon>Micrococcaceae</taxon>
        <taxon>Arthrobacter</taxon>
    </lineage>
</organism>
<dbReference type="InterPro" id="IPR012338">
    <property type="entry name" value="Beta-lactam/transpept-like"/>
</dbReference>
<reference evidence="12 13" key="1">
    <citation type="submission" date="2024-04" db="EMBL/GenBank/DDBJ databases">
        <title>Arthrobacter sp. from Plains bison fecal sample.</title>
        <authorList>
            <person name="Ruzzini A."/>
        </authorList>
    </citation>
    <scope>NUCLEOTIDE SEQUENCE [LARGE SCALE GENOMIC DNA]</scope>
    <source>
        <strain evidence="12 13">EINP1</strain>
    </source>
</reference>
<keyword evidence="8" id="KW-0961">Cell wall biogenesis/degradation</keyword>
<evidence type="ECO:0000259" key="11">
    <source>
        <dbReference type="Pfam" id="PF03717"/>
    </source>
</evidence>
<evidence type="ECO:0000256" key="10">
    <source>
        <dbReference type="SAM" id="SignalP"/>
    </source>
</evidence>
<dbReference type="Proteomes" id="UP001448858">
    <property type="component" value="Chromosome"/>
</dbReference>
<evidence type="ECO:0000256" key="9">
    <source>
        <dbReference type="SAM" id="MobiDB-lite"/>
    </source>
</evidence>
<sequence>MGKNRLTAAILALSFLGLPLAGCSAEERPGPEEAVAALADGLSRVDVTGNEFAGSTVEAVNGMLEYVVSGMKIKPSVTVSKIDEVSGDEAVATLKYVWDVNASPEDYTYETTVTLERGRDTGWQTRFRSTTVHPDLLPWQRLVRKASPPTRADILGAGGSVLMGHWPVWRVILDKSVLGANEYAASVYYLSLFLGLDADALTAKVQAAGPDEFVEVTTVRQDKVSPTFDSEIATIPGADALPERRVLGPSPGFAADLLGTVGPATDEMAAGGLLAPGDLTGLSGLQREYDSQLRGSDAVTVRVLTADNTPSPPLFEAPAEPGVALETTLDLRIQSQADALLSDTPGASLVAVQPSTGHVLAVANSSGGKGTQTALLGEYSLGSSFLPVTELARLRAGAAGGTEEPYIPADADLAAASQSLGLGTAEGLGTPAFYGGVPDGGAEQTAAADVPGTVLASPFAVAAVAASVGRGDRVSPVLVLNAEANPEAGQGSGDGETAPPSSAGDTPDLFADEAEQLQSILRANVAGERASEELEVLGYVSGKPVMAAAGTAGTAGEKPDHAWVAAIQADLAVAVFLPGSSADAVAVTAAFLEALAG</sequence>
<feature type="signal peptide" evidence="10">
    <location>
        <begin position="1"/>
        <end position="21"/>
    </location>
</feature>
<feature type="chain" id="PRO_5047275386" description="Penicillin-binding protein dimerisation domain-containing protein" evidence="10">
    <location>
        <begin position="22"/>
        <end position="597"/>
    </location>
</feature>
<dbReference type="PANTHER" id="PTHR30627:SF2">
    <property type="entry name" value="PEPTIDOGLYCAN D,D-TRANSPEPTIDASE MRDA"/>
    <property type="match status" value="1"/>
</dbReference>